<evidence type="ECO:0000313" key="3">
    <source>
        <dbReference type="Proteomes" id="UP000186040"/>
    </source>
</evidence>
<accession>A0A1Q9LSX8</accession>
<sequence length="109" mass="11604">MELRGVLRIDPAVVRKIAERAADTTDGTTRVTRALTGARGASATVTGAGGSVSVRVDLALRYPAPVRDVVARVRDRVTAEVERLTSYRVVGVDVVVSALLPEPPRARVE</sequence>
<dbReference type="EMBL" id="MKQR01000005">
    <property type="protein sequence ID" value="OLR95101.1"/>
    <property type="molecule type" value="Genomic_DNA"/>
</dbReference>
<comment type="caution">
    <text evidence="2">The sequence shown here is derived from an EMBL/GenBank/DDBJ whole genome shotgun (WGS) entry which is preliminary data.</text>
</comment>
<comment type="similarity">
    <text evidence="1">Belongs to the asp23 family.</text>
</comment>
<dbReference type="Proteomes" id="UP000186040">
    <property type="component" value="Unassembled WGS sequence"/>
</dbReference>
<dbReference type="OrthoDB" id="3699309at2"/>
<organism evidence="2 3">
    <name type="scientific">Actinokineospora bangkokensis</name>
    <dbReference type="NCBI Taxonomy" id="1193682"/>
    <lineage>
        <taxon>Bacteria</taxon>
        <taxon>Bacillati</taxon>
        <taxon>Actinomycetota</taxon>
        <taxon>Actinomycetes</taxon>
        <taxon>Pseudonocardiales</taxon>
        <taxon>Pseudonocardiaceae</taxon>
        <taxon>Actinokineospora</taxon>
    </lineage>
</organism>
<dbReference type="InterPro" id="IPR005531">
    <property type="entry name" value="Asp23"/>
</dbReference>
<evidence type="ECO:0000256" key="1">
    <source>
        <dbReference type="ARBA" id="ARBA00005721"/>
    </source>
</evidence>
<reference evidence="2 3" key="1">
    <citation type="submission" date="2016-10" db="EMBL/GenBank/DDBJ databases">
        <title>The Draft Genome Sequence of Actinokineospora bangkokensis 44EHWT reveals the biosynthetic pathway of antifungal compounds Thailandins with unusual extender unit butylmalonyl-CoA.</title>
        <authorList>
            <person name="Greule A."/>
            <person name="Intra B."/>
            <person name="Flemming S."/>
            <person name="Rommel M.G."/>
            <person name="Panbangred W."/>
            <person name="Bechthold A."/>
        </authorList>
    </citation>
    <scope>NUCLEOTIDE SEQUENCE [LARGE SCALE GENOMIC DNA]</scope>
    <source>
        <strain evidence="2 3">44EHW</strain>
    </source>
</reference>
<evidence type="ECO:0008006" key="4">
    <source>
        <dbReference type="Google" id="ProtNLM"/>
    </source>
</evidence>
<protein>
    <recommendedName>
        <fullName evidence="4">Asp23/Gls24 family envelope stress response protein</fullName>
    </recommendedName>
</protein>
<proteinExistence type="inferred from homology"/>
<dbReference type="AlphaFoldDB" id="A0A1Q9LSX8"/>
<name>A0A1Q9LSX8_9PSEU</name>
<keyword evidence="3" id="KW-1185">Reference proteome</keyword>
<evidence type="ECO:0000313" key="2">
    <source>
        <dbReference type="EMBL" id="OLR95101.1"/>
    </source>
</evidence>
<gene>
    <name evidence="2" type="ORF">BJP25_08455</name>
</gene>
<dbReference type="Pfam" id="PF03780">
    <property type="entry name" value="Asp23"/>
    <property type="match status" value="1"/>
</dbReference>
<dbReference type="STRING" id="1193682.BJP25_08455"/>